<organism evidence="1 2">
    <name type="scientific">Musa troglodytarum</name>
    <name type="common">fe'i banana</name>
    <dbReference type="NCBI Taxonomy" id="320322"/>
    <lineage>
        <taxon>Eukaryota</taxon>
        <taxon>Viridiplantae</taxon>
        <taxon>Streptophyta</taxon>
        <taxon>Embryophyta</taxon>
        <taxon>Tracheophyta</taxon>
        <taxon>Spermatophyta</taxon>
        <taxon>Magnoliopsida</taxon>
        <taxon>Liliopsida</taxon>
        <taxon>Zingiberales</taxon>
        <taxon>Musaceae</taxon>
        <taxon>Musa</taxon>
    </lineage>
</organism>
<reference evidence="1" key="1">
    <citation type="submission" date="2022-05" db="EMBL/GenBank/DDBJ databases">
        <title>The Musa troglodytarum L. genome provides insights into the mechanism of non-climacteric behaviour and enrichment of carotenoids.</title>
        <authorList>
            <person name="Wang J."/>
        </authorList>
    </citation>
    <scope>NUCLEOTIDE SEQUENCE</scope>
    <source>
        <tissue evidence="1">Leaf</tissue>
    </source>
</reference>
<gene>
    <name evidence="1" type="ORF">MUK42_36596</name>
</gene>
<accession>A0A9E7KBN8</accession>
<keyword evidence="2" id="KW-1185">Reference proteome</keyword>
<dbReference type="Proteomes" id="UP001055439">
    <property type="component" value="Chromosome 7"/>
</dbReference>
<protein>
    <submittedName>
        <fullName evidence="1">Uncharacterized protein</fullName>
    </submittedName>
</protein>
<dbReference type="EMBL" id="CP097509">
    <property type="protein sequence ID" value="URE14288.1"/>
    <property type="molecule type" value="Genomic_DNA"/>
</dbReference>
<evidence type="ECO:0000313" key="1">
    <source>
        <dbReference type="EMBL" id="URE14288.1"/>
    </source>
</evidence>
<sequence>MMLDRRELQKKQEDKHVLEELLDSIKGEIKMKYDGMQLLYSGANMIDEGDNLANEMDFIKG</sequence>
<evidence type="ECO:0000313" key="2">
    <source>
        <dbReference type="Proteomes" id="UP001055439"/>
    </source>
</evidence>
<dbReference type="AlphaFoldDB" id="A0A9E7KBN8"/>
<name>A0A9E7KBN8_9LILI</name>
<proteinExistence type="predicted"/>